<keyword evidence="9" id="KW-1185">Reference proteome</keyword>
<dbReference type="Pfam" id="PF01625">
    <property type="entry name" value="PMSR"/>
    <property type="match status" value="1"/>
</dbReference>
<organism evidence="9 10">
    <name type="scientific">Elaeis guineensis var. tenera</name>
    <name type="common">Oil palm</name>
    <dbReference type="NCBI Taxonomy" id="51953"/>
    <lineage>
        <taxon>Eukaryota</taxon>
        <taxon>Viridiplantae</taxon>
        <taxon>Streptophyta</taxon>
        <taxon>Embryophyta</taxon>
        <taxon>Tracheophyta</taxon>
        <taxon>Spermatophyta</taxon>
        <taxon>Magnoliopsida</taxon>
        <taxon>Liliopsida</taxon>
        <taxon>Arecaceae</taxon>
        <taxon>Arecoideae</taxon>
        <taxon>Cocoseae</taxon>
        <taxon>Elaeidinae</taxon>
        <taxon>Elaeis</taxon>
    </lineage>
</organism>
<dbReference type="NCBIfam" id="TIGR00401">
    <property type="entry name" value="msrA"/>
    <property type="match status" value="1"/>
</dbReference>
<keyword evidence="3" id="KW-0560">Oxidoreductase</keyword>
<evidence type="ECO:0000313" key="10">
    <source>
        <dbReference type="RefSeq" id="XP_010919753.1"/>
    </source>
</evidence>
<reference evidence="10" key="1">
    <citation type="submission" date="2025-08" db="UniProtKB">
        <authorList>
            <consortium name="RefSeq"/>
        </authorList>
    </citation>
    <scope>IDENTIFICATION</scope>
</reference>
<evidence type="ECO:0000256" key="3">
    <source>
        <dbReference type="ARBA" id="ARBA00023002"/>
    </source>
</evidence>
<evidence type="ECO:0000256" key="4">
    <source>
        <dbReference type="ARBA" id="ARBA00030273"/>
    </source>
</evidence>
<dbReference type="Gene3D" id="3.30.1060.10">
    <property type="entry name" value="Peptide methionine sulphoxide reductase MsrA"/>
    <property type="match status" value="1"/>
</dbReference>
<evidence type="ECO:0000259" key="8">
    <source>
        <dbReference type="Pfam" id="PF01625"/>
    </source>
</evidence>
<dbReference type="InterPro" id="IPR036509">
    <property type="entry name" value="Met_Sox_Rdtase_MsrA_sf"/>
</dbReference>
<feature type="domain" description="Peptide methionine sulphoxide reductase MsrA" evidence="8">
    <location>
        <begin position="98"/>
        <end position="240"/>
    </location>
</feature>
<comment type="similarity">
    <text evidence="1">Belongs to the MsrA Met sulfoxide reductase family.</text>
</comment>
<dbReference type="FunCoup" id="A0A6I9R530">
    <property type="interactions" value="2706"/>
</dbReference>
<sequence length="262" mass="28992">MPSVLTSPSPPSLAFVFCSLSHAPRTLPLKPSFFLRNSKPLSSFPSSSPSPPSSTRPMSWLGKLGLGFGSRSGISTEASSAIAQGPDDDVPAPGQEFAQFAAGCFWGVELAFQRVPGAIKTEVGYSQGNLHEPTYEDVCTGATNHAEVVRVQYNPQECKYEDLLEVFWARHDPTSLNRQGNDVGTQYRSGIYFYTPEQEKAARESLEKHQKVLNRKIVTEILPAKKFYRAEEYHQQYLEKGGRFGFKQSAVKGCNDPIRCYG</sequence>
<dbReference type="KEGG" id="egu:105043763"/>
<dbReference type="EC" id="1.8.4.11" evidence="2"/>
<dbReference type="Proteomes" id="UP000504607">
    <property type="component" value="Chromosome 4"/>
</dbReference>
<protein>
    <recommendedName>
        <fullName evidence="2">peptide-methionine (S)-S-oxide reductase</fullName>
        <ecNumber evidence="2">1.8.4.11</ecNumber>
    </recommendedName>
    <alternativeName>
        <fullName evidence="5">Peptide-methionine (S)-S-oxide reductase</fullName>
    </alternativeName>
    <alternativeName>
        <fullName evidence="4">Protein-methionine-S-oxide reductase</fullName>
    </alternativeName>
</protein>
<dbReference type="InParanoid" id="A0A6I9R530"/>
<comment type="catalytic activity">
    <reaction evidence="7">
        <text>[thioredoxin]-disulfide + L-methionine + H2O = L-methionine (S)-S-oxide + [thioredoxin]-dithiol</text>
        <dbReference type="Rhea" id="RHEA:19993"/>
        <dbReference type="Rhea" id="RHEA-COMP:10698"/>
        <dbReference type="Rhea" id="RHEA-COMP:10700"/>
        <dbReference type="ChEBI" id="CHEBI:15377"/>
        <dbReference type="ChEBI" id="CHEBI:29950"/>
        <dbReference type="ChEBI" id="CHEBI:50058"/>
        <dbReference type="ChEBI" id="CHEBI:57844"/>
        <dbReference type="ChEBI" id="CHEBI:58772"/>
        <dbReference type="EC" id="1.8.4.11"/>
    </reaction>
</comment>
<name>A0A6I9R530_ELAGV</name>
<evidence type="ECO:0000256" key="1">
    <source>
        <dbReference type="ARBA" id="ARBA00005591"/>
    </source>
</evidence>
<dbReference type="PANTHER" id="PTHR42799">
    <property type="entry name" value="MITOCHONDRIAL PEPTIDE METHIONINE SULFOXIDE REDUCTASE"/>
    <property type="match status" value="1"/>
</dbReference>
<proteinExistence type="inferred from homology"/>
<dbReference type="SUPFAM" id="SSF55068">
    <property type="entry name" value="Peptide methionine sulfoxide reductase"/>
    <property type="match status" value="1"/>
</dbReference>
<evidence type="ECO:0000256" key="2">
    <source>
        <dbReference type="ARBA" id="ARBA00012502"/>
    </source>
</evidence>
<dbReference type="AlphaFoldDB" id="A0A6I9R530"/>
<dbReference type="GO" id="GO:0008113">
    <property type="term" value="F:peptide-methionine (S)-S-oxide reductase activity"/>
    <property type="evidence" value="ECO:0007669"/>
    <property type="project" value="UniProtKB-EC"/>
</dbReference>
<evidence type="ECO:0000256" key="7">
    <source>
        <dbReference type="ARBA" id="ARBA00048782"/>
    </source>
</evidence>
<accession>A0A6I9R530</accession>
<evidence type="ECO:0000313" key="9">
    <source>
        <dbReference type="Proteomes" id="UP000504607"/>
    </source>
</evidence>
<dbReference type="InterPro" id="IPR050162">
    <property type="entry name" value="MsrA_MetSO_reductase"/>
</dbReference>
<evidence type="ECO:0000256" key="5">
    <source>
        <dbReference type="ARBA" id="ARBA00030643"/>
    </source>
</evidence>
<dbReference type="GO" id="GO:0005737">
    <property type="term" value="C:cytoplasm"/>
    <property type="evidence" value="ECO:0007669"/>
    <property type="project" value="TreeGrafter"/>
</dbReference>
<comment type="catalytic activity">
    <reaction evidence="6">
        <text>L-methionyl-[protein] + [thioredoxin]-disulfide + H2O = L-methionyl-(S)-S-oxide-[protein] + [thioredoxin]-dithiol</text>
        <dbReference type="Rhea" id="RHEA:14217"/>
        <dbReference type="Rhea" id="RHEA-COMP:10698"/>
        <dbReference type="Rhea" id="RHEA-COMP:10700"/>
        <dbReference type="Rhea" id="RHEA-COMP:12313"/>
        <dbReference type="Rhea" id="RHEA-COMP:12315"/>
        <dbReference type="ChEBI" id="CHEBI:15377"/>
        <dbReference type="ChEBI" id="CHEBI:16044"/>
        <dbReference type="ChEBI" id="CHEBI:29950"/>
        <dbReference type="ChEBI" id="CHEBI:44120"/>
        <dbReference type="ChEBI" id="CHEBI:50058"/>
        <dbReference type="EC" id="1.8.4.11"/>
    </reaction>
</comment>
<dbReference type="PANTHER" id="PTHR42799:SF2">
    <property type="entry name" value="MITOCHONDRIAL PEPTIDE METHIONINE SULFOXIDE REDUCTASE"/>
    <property type="match status" value="1"/>
</dbReference>
<dbReference type="FunFam" id="3.30.1060.10:FF:000002">
    <property type="entry name" value="Peptide methionine sulfoxide reductase"/>
    <property type="match status" value="1"/>
</dbReference>
<dbReference type="RefSeq" id="XP_010919753.1">
    <property type="nucleotide sequence ID" value="XM_010921451.3"/>
</dbReference>
<dbReference type="HAMAP" id="MF_01401">
    <property type="entry name" value="MsrA"/>
    <property type="match status" value="1"/>
</dbReference>
<dbReference type="GO" id="GO:0034599">
    <property type="term" value="P:cellular response to oxidative stress"/>
    <property type="evidence" value="ECO:0007669"/>
    <property type="project" value="TreeGrafter"/>
</dbReference>
<gene>
    <name evidence="10" type="primary">LOC105043763</name>
</gene>
<dbReference type="GeneID" id="105043763"/>
<evidence type="ECO:0000256" key="6">
    <source>
        <dbReference type="ARBA" id="ARBA00047806"/>
    </source>
</evidence>
<dbReference type="OrthoDB" id="77405at2759"/>
<dbReference type="InterPro" id="IPR002569">
    <property type="entry name" value="Met_Sox_Rdtase_MsrA_dom"/>
</dbReference>